<sequence length="136" mass="15725">MKITVETNVKAPIEKVWADWNDPRAVEQWNTPSPDWYTPRASVDLREGGKFASRMEARDGSMGFDFEGTYTRVEPQRFIEYSMADGREVQVEFIAGTDAVTVRETFDAENVYPPEHQRQGWQAILESFARFVEKRA</sequence>
<comment type="similarity">
    <text evidence="1">Belongs to the AHA1 family.</text>
</comment>
<proteinExistence type="inferred from homology"/>
<dbReference type="Pfam" id="PF08327">
    <property type="entry name" value="AHSA1"/>
    <property type="match status" value="1"/>
</dbReference>
<feature type="domain" description="Activator of Hsp90 ATPase homologue 1/2-like C-terminal" evidence="2">
    <location>
        <begin position="10"/>
        <end position="133"/>
    </location>
</feature>
<comment type="caution">
    <text evidence="3">The sequence shown here is derived from an EMBL/GenBank/DDBJ whole genome shotgun (WGS) entry which is preliminary data.</text>
</comment>
<organism evidence="3 4">
    <name type="scientific">Ottowia thiooxydans</name>
    <dbReference type="NCBI Taxonomy" id="219182"/>
    <lineage>
        <taxon>Bacteria</taxon>
        <taxon>Pseudomonadati</taxon>
        <taxon>Pseudomonadota</taxon>
        <taxon>Betaproteobacteria</taxon>
        <taxon>Burkholderiales</taxon>
        <taxon>Comamonadaceae</taxon>
        <taxon>Ottowia</taxon>
    </lineage>
</organism>
<dbReference type="Gene3D" id="3.30.530.20">
    <property type="match status" value="1"/>
</dbReference>
<keyword evidence="4" id="KW-1185">Reference proteome</keyword>
<gene>
    <name evidence="3" type="ORF">ABIE13_005337</name>
</gene>
<reference evidence="3 4" key="1">
    <citation type="submission" date="2024-06" db="EMBL/GenBank/DDBJ databases">
        <title>Sorghum-associated microbial communities from plants grown in Nebraska, USA.</title>
        <authorList>
            <person name="Schachtman D."/>
        </authorList>
    </citation>
    <scope>NUCLEOTIDE SEQUENCE [LARGE SCALE GENOMIC DNA]</scope>
    <source>
        <strain evidence="3 4">2709</strain>
    </source>
</reference>
<evidence type="ECO:0000259" key="2">
    <source>
        <dbReference type="Pfam" id="PF08327"/>
    </source>
</evidence>
<accession>A0ABV2QI51</accession>
<evidence type="ECO:0000313" key="4">
    <source>
        <dbReference type="Proteomes" id="UP001549320"/>
    </source>
</evidence>
<evidence type="ECO:0000313" key="3">
    <source>
        <dbReference type="EMBL" id="MET4580197.1"/>
    </source>
</evidence>
<dbReference type="SUPFAM" id="SSF55961">
    <property type="entry name" value="Bet v1-like"/>
    <property type="match status" value="1"/>
</dbReference>
<evidence type="ECO:0000256" key="1">
    <source>
        <dbReference type="ARBA" id="ARBA00006817"/>
    </source>
</evidence>
<dbReference type="InterPro" id="IPR013538">
    <property type="entry name" value="ASHA1/2-like_C"/>
</dbReference>
<dbReference type="EMBL" id="JBEPSH010000015">
    <property type="protein sequence ID" value="MET4580197.1"/>
    <property type="molecule type" value="Genomic_DNA"/>
</dbReference>
<name>A0ABV2QI51_9BURK</name>
<dbReference type="Proteomes" id="UP001549320">
    <property type="component" value="Unassembled WGS sequence"/>
</dbReference>
<dbReference type="RefSeq" id="WP_354448947.1">
    <property type="nucleotide sequence ID" value="NZ_JBEPSH010000015.1"/>
</dbReference>
<dbReference type="InterPro" id="IPR023393">
    <property type="entry name" value="START-like_dom_sf"/>
</dbReference>
<protein>
    <submittedName>
        <fullName evidence="3">Uncharacterized protein YndB with AHSA1/START domain</fullName>
    </submittedName>
</protein>